<comment type="caution">
    <text evidence="1">The sequence shown here is derived from an EMBL/GenBank/DDBJ whole genome shotgun (WGS) entry which is preliminary data.</text>
</comment>
<dbReference type="Proteomes" id="UP001162992">
    <property type="component" value="Chromosome 13"/>
</dbReference>
<organism evidence="1 2">
    <name type="scientific">Diphasiastrum complanatum</name>
    <name type="common">Issler's clubmoss</name>
    <name type="synonym">Lycopodium complanatum</name>
    <dbReference type="NCBI Taxonomy" id="34168"/>
    <lineage>
        <taxon>Eukaryota</taxon>
        <taxon>Viridiplantae</taxon>
        <taxon>Streptophyta</taxon>
        <taxon>Embryophyta</taxon>
        <taxon>Tracheophyta</taxon>
        <taxon>Lycopodiopsida</taxon>
        <taxon>Lycopodiales</taxon>
        <taxon>Lycopodiaceae</taxon>
        <taxon>Lycopodioideae</taxon>
        <taxon>Diphasiastrum</taxon>
    </lineage>
</organism>
<gene>
    <name evidence="1" type="ORF">O6H91_13G053000</name>
</gene>
<keyword evidence="2" id="KW-1185">Reference proteome</keyword>
<name>A0ACC2BVD8_DIPCM</name>
<accession>A0ACC2BVD8</accession>
<evidence type="ECO:0000313" key="2">
    <source>
        <dbReference type="Proteomes" id="UP001162992"/>
    </source>
</evidence>
<protein>
    <submittedName>
        <fullName evidence="1">Uncharacterized protein</fullName>
    </submittedName>
</protein>
<reference evidence="2" key="1">
    <citation type="journal article" date="2024" name="Proc. Natl. Acad. Sci. U.S.A.">
        <title>Extraordinary preservation of gene collinearity over three hundred million years revealed in homosporous lycophytes.</title>
        <authorList>
            <person name="Li C."/>
            <person name="Wickell D."/>
            <person name="Kuo L.Y."/>
            <person name="Chen X."/>
            <person name="Nie B."/>
            <person name="Liao X."/>
            <person name="Peng D."/>
            <person name="Ji J."/>
            <person name="Jenkins J."/>
            <person name="Williams M."/>
            <person name="Shu S."/>
            <person name="Plott C."/>
            <person name="Barry K."/>
            <person name="Rajasekar S."/>
            <person name="Grimwood J."/>
            <person name="Han X."/>
            <person name="Sun S."/>
            <person name="Hou Z."/>
            <person name="He W."/>
            <person name="Dai G."/>
            <person name="Sun C."/>
            <person name="Schmutz J."/>
            <person name="Leebens-Mack J.H."/>
            <person name="Li F.W."/>
            <person name="Wang L."/>
        </authorList>
    </citation>
    <scope>NUCLEOTIDE SEQUENCE [LARGE SCALE GENOMIC DNA]</scope>
    <source>
        <strain evidence="2">cv. PW_Plant_1</strain>
    </source>
</reference>
<dbReference type="EMBL" id="CM055104">
    <property type="protein sequence ID" value="KAJ7533514.1"/>
    <property type="molecule type" value="Genomic_DNA"/>
</dbReference>
<sequence>MSCFSFSASLPHGFSYGHFDSMLDHAHRYPMKSQNLKISSDFHQIQSCKLLCPSLAAMSFPYCSLQLLLRTKGIHSRSESLIDIALIVSLQPSRFSEFSLNSAM</sequence>
<proteinExistence type="predicted"/>
<evidence type="ECO:0000313" key="1">
    <source>
        <dbReference type="EMBL" id="KAJ7533514.1"/>
    </source>
</evidence>